<keyword evidence="1" id="KW-0472">Membrane</keyword>
<feature type="transmembrane region" description="Helical" evidence="1">
    <location>
        <begin position="336"/>
        <end position="355"/>
    </location>
</feature>
<name>A0A5C5GH84_9RHOB</name>
<proteinExistence type="predicted"/>
<feature type="transmembrane region" description="Helical" evidence="1">
    <location>
        <begin position="12"/>
        <end position="35"/>
    </location>
</feature>
<organism evidence="2 3">
    <name type="scientific">Pelagovum pacificum</name>
    <dbReference type="NCBI Taxonomy" id="2588711"/>
    <lineage>
        <taxon>Bacteria</taxon>
        <taxon>Pseudomonadati</taxon>
        <taxon>Pseudomonadota</taxon>
        <taxon>Alphaproteobacteria</taxon>
        <taxon>Rhodobacterales</taxon>
        <taxon>Paracoccaceae</taxon>
        <taxon>Pelagovum</taxon>
    </lineage>
</organism>
<keyword evidence="1" id="KW-1133">Transmembrane helix</keyword>
<accession>A0A5C5GH84</accession>
<dbReference type="AlphaFoldDB" id="A0A5C5GH84"/>
<keyword evidence="1" id="KW-0812">Transmembrane</keyword>
<feature type="transmembrane region" description="Helical" evidence="1">
    <location>
        <begin position="268"/>
        <end position="290"/>
    </location>
</feature>
<comment type="caution">
    <text evidence="2">The sequence shown here is derived from an EMBL/GenBank/DDBJ whole genome shotgun (WGS) entry which is preliminary data.</text>
</comment>
<evidence type="ECO:0000313" key="2">
    <source>
        <dbReference type="EMBL" id="TNY33447.1"/>
    </source>
</evidence>
<reference evidence="2 3" key="1">
    <citation type="submission" date="2019-06" db="EMBL/GenBank/DDBJ databases">
        <title>Genome of new Rhodobacteraceae sp. SM1903.</title>
        <authorList>
            <person name="Ren X."/>
        </authorList>
    </citation>
    <scope>NUCLEOTIDE SEQUENCE [LARGE SCALE GENOMIC DNA]</scope>
    <source>
        <strain evidence="2 3">SM1903</strain>
    </source>
</reference>
<dbReference type="RefSeq" id="WP_140194133.1">
    <property type="nucleotide sequence ID" value="NZ_CP065915.1"/>
</dbReference>
<gene>
    <name evidence="2" type="ORF">FHY64_09290</name>
</gene>
<dbReference type="OrthoDB" id="7874590at2"/>
<dbReference type="EMBL" id="VFFF01000001">
    <property type="protein sequence ID" value="TNY33447.1"/>
    <property type="molecule type" value="Genomic_DNA"/>
</dbReference>
<sequence length="369" mass="39128">MRSQSQNRPGFIHFLPLMFGLVAAAVFATGIFLQLSENRARAERAEAFLQGPPAVADTDEFDPARHVGMGGEVVITVQLDIDAAAPLPAVTEGGPTALYVPIYAADALDPDLADPFGAAIFTAPNFTDGRVSADSLRDTATEFGAIGPVVYLNGRYGGMESWAPSLERIGVEPTALRHVIYPFVDGRRVALLPSEIVQPTIFGQMSKIAGCFGLLALAGLALKGRREDDDPSEAGQGAVDDTDNLDTLRLDLADAPDKDRPRSPVRGIMLALFSLLMALVIGHLAMPVLFDGVTSQLGGTEQLSSLAAEVRMGLRVLWLAARDIWVGAIALRPTDMIIVGLAALVLMLLIVKLVIRIARGGDDGSHQAA</sequence>
<keyword evidence="3" id="KW-1185">Reference proteome</keyword>
<protein>
    <submittedName>
        <fullName evidence="2">Uncharacterized protein</fullName>
    </submittedName>
</protein>
<evidence type="ECO:0000313" key="3">
    <source>
        <dbReference type="Proteomes" id="UP000314011"/>
    </source>
</evidence>
<dbReference type="Proteomes" id="UP000314011">
    <property type="component" value="Unassembled WGS sequence"/>
</dbReference>
<evidence type="ECO:0000256" key="1">
    <source>
        <dbReference type="SAM" id="Phobius"/>
    </source>
</evidence>